<sequence>MENNLENLLDKIKKHPKYKKYDGKFPTIATLTRYPERNLPIIVEQGNRLINLKESDIKNQEDISLIKKQFISDIYQFLTESHIHIEDDIIASYGQSIITSSKLYHIACSQQFKGKYKNVDFLMNKIEFNFYSIPFILRLSIENKLKSMIGFESCDITRIVKGRKETNKNKQEIPVTKVLAFLNDNDLIDTPCSFDEMKKIYSWACRFTHNATKEYVWLRLKALQSLHDLFDCEYIQNNNVKGKFSNLINYLKTGVSINTLMEKINNDNRFKGHYKLYLSQKKFDENYGLYNDEEKKYY</sequence>
<reference evidence="1 2" key="1">
    <citation type="submission" date="2018-11" db="EMBL/GenBank/DDBJ databases">
        <title>Draft genome sequences of proposed Pectobacterium aquaticum sp. nov. isolated in France from fresh water.</title>
        <authorList>
            <person name="Pedron J."/>
            <person name="Barny M.A."/>
        </authorList>
    </citation>
    <scope>NUCLEOTIDE SEQUENCE [LARGE SCALE GENOMIC DNA]</scope>
    <source>
        <strain evidence="1 2">A127-S21-F16</strain>
    </source>
</reference>
<dbReference type="EMBL" id="QHJS02000123">
    <property type="protein sequence ID" value="RRO10841.1"/>
    <property type="molecule type" value="Genomic_DNA"/>
</dbReference>
<protein>
    <submittedName>
        <fullName evidence="1">Uncharacterized protein</fullName>
    </submittedName>
</protein>
<dbReference type="Proteomes" id="UP000256540">
    <property type="component" value="Unassembled WGS sequence"/>
</dbReference>
<accession>A0AA93AIF0</accession>
<name>A0AA93AIF0_9GAMM</name>
<evidence type="ECO:0000313" key="2">
    <source>
        <dbReference type="Proteomes" id="UP000256540"/>
    </source>
</evidence>
<comment type="caution">
    <text evidence="1">The sequence shown here is derived from an EMBL/GenBank/DDBJ whole genome shotgun (WGS) entry which is preliminary data.</text>
</comment>
<gene>
    <name evidence="1" type="ORF">DMB84_020245</name>
</gene>
<dbReference type="AlphaFoldDB" id="A0AA93AIF0"/>
<organism evidence="1 2">
    <name type="scientific">Pectobacterium aquaticum</name>
    <dbReference type="NCBI Taxonomy" id="2204145"/>
    <lineage>
        <taxon>Bacteria</taxon>
        <taxon>Pseudomonadati</taxon>
        <taxon>Pseudomonadota</taxon>
        <taxon>Gammaproteobacteria</taxon>
        <taxon>Enterobacterales</taxon>
        <taxon>Pectobacteriaceae</taxon>
        <taxon>Pectobacterium</taxon>
    </lineage>
</organism>
<evidence type="ECO:0000313" key="1">
    <source>
        <dbReference type="EMBL" id="RRO10841.1"/>
    </source>
</evidence>
<dbReference type="RefSeq" id="WP_116167285.1">
    <property type="nucleotide sequence ID" value="NZ_QHJS02000123.1"/>
</dbReference>
<proteinExistence type="predicted"/>